<keyword evidence="1" id="KW-0472">Membrane</keyword>
<accession>A0A1H0BUQ2</accession>
<sequence length="151" mass="15966">MPLFYAWVAGLVFGIGLLVCGMTNPAKVIGFLDVSGRWDPSLAFVMGGAITVAAVGFKFARTRTRSLLGLPMNLPTARNIDRRLVMGSLLFGVGWGVAGICPGPALVLLGSGLPEGVVFVIAMLAGMGLFEWLERRKRRAASISACVDKPT</sequence>
<proteinExistence type="predicted"/>
<dbReference type="Proteomes" id="UP000748067">
    <property type="component" value="Unassembled WGS sequence"/>
</dbReference>
<dbReference type="InterPro" id="IPR046513">
    <property type="entry name" value="DUF6691"/>
</dbReference>
<dbReference type="OrthoDB" id="9790409at2"/>
<gene>
    <name evidence="2" type="ORF">PSAN_48340</name>
    <name evidence="3" type="ORF">SAMN04490179_4494</name>
</gene>
<name>A0A1H0BUQ2_9PSED</name>
<reference evidence="2 5" key="1">
    <citation type="submission" date="2015-01" db="EMBL/GenBank/DDBJ databases">
        <title>Genome Sequence of Pseudomonas antarctica CMS 35.</title>
        <authorList>
            <person name="Voget S."/>
            <person name="Chow J."/>
            <person name="Daniel R."/>
            <person name="Streit W."/>
        </authorList>
    </citation>
    <scope>NUCLEOTIDE SEQUENCE [LARGE SCALE GENOMIC DNA]</scope>
    <source>
        <strain evidence="2 5">CMS 35</strain>
    </source>
</reference>
<dbReference type="AlphaFoldDB" id="A0A1H0BUQ2"/>
<evidence type="ECO:0000313" key="3">
    <source>
        <dbReference type="EMBL" id="SDN49384.1"/>
    </source>
</evidence>
<organism evidence="3 4">
    <name type="scientific">Pseudomonas antarctica</name>
    <dbReference type="NCBI Taxonomy" id="219572"/>
    <lineage>
        <taxon>Bacteria</taxon>
        <taxon>Pseudomonadati</taxon>
        <taxon>Pseudomonadota</taxon>
        <taxon>Gammaproteobacteria</taxon>
        <taxon>Pseudomonadales</taxon>
        <taxon>Pseudomonadaceae</taxon>
        <taxon>Pseudomonas</taxon>
    </lineage>
</organism>
<evidence type="ECO:0000256" key="1">
    <source>
        <dbReference type="SAM" id="Phobius"/>
    </source>
</evidence>
<feature type="transmembrane region" description="Helical" evidence="1">
    <location>
        <begin position="41"/>
        <end position="60"/>
    </location>
</feature>
<protein>
    <submittedName>
        <fullName evidence="3">Uncharacterized protein</fullName>
    </submittedName>
</protein>
<feature type="transmembrane region" description="Helical" evidence="1">
    <location>
        <begin position="84"/>
        <end position="110"/>
    </location>
</feature>
<dbReference type="Proteomes" id="UP000182470">
    <property type="component" value="Chromosome I"/>
</dbReference>
<keyword evidence="1" id="KW-0812">Transmembrane</keyword>
<evidence type="ECO:0000313" key="5">
    <source>
        <dbReference type="Proteomes" id="UP000748067"/>
    </source>
</evidence>
<dbReference type="EMBL" id="LT629704">
    <property type="protein sequence ID" value="SDN49384.1"/>
    <property type="molecule type" value="Genomic_DNA"/>
</dbReference>
<keyword evidence="5" id="KW-1185">Reference proteome</keyword>
<evidence type="ECO:0000313" key="4">
    <source>
        <dbReference type="Proteomes" id="UP000182470"/>
    </source>
</evidence>
<dbReference type="EMBL" id="JXDI01000003">
    <property type="protein sequence ID" value="KAF2406657.1"/>
    <property type="molecule type" value="Genomic_DNA"/>
</dbReference>
<keyword evidence="1" id="KW-1133">Transmembrane helix</keyword>
<reference evidence="3 4" key="2">
    <citation type="submission" date="2016-10" db="EMBL/GenBank/DDBJ databases">
        <authorList>
            <person name="de Groot N.N."/>
        </authorList>
    </citation>
    <scope>NUCLEOTIDE SEQUENCE [LARGE SCALE GENOMIC DNA]</scope>
    <source>
        <strain evidence="3 4">BS2772</strain>
    </source>
</reference>
<feature type="transmembrane region" description="Helical" evidence="1">
    <location>
        <begin position="116"/>
        <end position="133"/>
    </location>
</feature>
<dbReference type="RefSeq" id="WP_083359049.1">
    <property type="nucleotide sequence ID" value="NZ_JXDI01000003.1"/>
</dbReference>
<dbReference type="Pfam" id="PF20398">
    <property type="entry name" value="DUF6691"/>
    <property type="match status" value="1"/>
</dbReference>
<evidence type="ECO:0000313" key="2">
    <source>
        <dbReference type="EMBL" id="KAF2406657.1"/>
    </source>
</evidence>